<dbReference type="AlphaFoldDB" id="A0A173T2P1"/>
<reference evidence="1 2" key="1">
    <citation type="submission" date="2015-09" db="EMBL/GenBank/DDBJ databases">
        <authorList>
            <consortium name="Pathogen Informatics"/>
        </authorList>
    </citation>
    <scope>NUCLEOTIDE SEQUENCE [LARGE SCALE GENOMIC DNA]</scope>
    <source>
        <strain evidence="1 2">2789STDY5608863</strain>
    </source>
</reference>
<gene>
    <name evidence="1" type="ORF">ERS852420_01863</name>
</gene>
<protein>
    <recommendedName>
        <fullName evidence="3">Lipoprotein</fullName>
    </recommendedName>
</protein>
<organism evidence="1 2">
    <name type="scientific">Roseburia faecis</name>
    <dbReference type="NCBI Taxonomy" id="301302"/>
    <lineage>
        <taxon>Bacteria</taxon>
        <taxon>Bacillati</taxon>
        <taxon>Bacillota</taxon>
        <taxon>Clostridia</taxon>
        <taxon>Lachnospirales</taxon>
        <taxon>Lachnospiraceae</taxon>
        <taxon>Roseburia</taxon>
    </lineage>
</organism>
<name>A0A173T2P1_9FIRM</name>
<dbReference type="Proteomes" id="UP000095495">
    <property type="component" value="Unassembled WGS sequence"/>
</dbReference>
<dbReference type="PROSITE" id="PS51257">
    <property type="entry name" value="PROKAR_LIPOPROTEIN"/>
    <property type="match status" value="1"/>
</dbReference>
<proteinExistence type="predicted"/>
<accession>A0A173T2P1</accession>
<evidence type="ECO:0000313" key="1">
    <source>
        <dbReference type="EMBL" id="CUM97013.1"/>
    </source>
</evidence>
<sequence length="142" mass="16454">MKKFFLIFIIIFSLIGFVGCTQKDDTKSQFIKDFDIDIEEKDIELKEEFNDYGGFPYEGMALYKITLDEDAAEEFAKWESLPFSKKAGDFLTSVSTYIELPTIEDGYWKLVDRNPGTKMYTNVSFCVYDAENKIAYLITMDS</sequence>
<evidence type="ECO:0008006" key="3">
    <source>
        <dbReference type="Google" id="ProtNLM"/>
    </source>
</evidence>
<dbReference type="EMBL" id="CYXV01000007">
    <property type="protein sequence ID" value="CUM97013.1"/>
    <property type="molecule type" value="Genomic_DNA"/>
</dbReference>
<evidence type="ECO:0000313" key="2">
    <source>
        <dbReference type="Proteomes" id="UP000095495"/>
    </source>
</evidence>
<dbReference type="RefSeq" id="WP_055262634.1">
    <property type="nucleotide sequence ID" value="NZ_CYXV01000007.1"/>
</dbReference>